<keyword evidence="3" id="KW-1185">Reference proteome</keyword>
<accession>A0AAN8F238</accession>
<sequence>PGTIKTAETFELGRNSEELIIFASDNKGQGKKAPHRNQSPGEDFEPHEKAKKSAKEKAKRDAQQSKNE</sequence>
<reference evidence="2 3" key="1">
    <citation type="submission" date="2019-10" db="EMBL/GenBank/DDBJ databases">
        <title>Assembly and Annotation for the nematode Trichostrongylus colubriformis.</title>
        <authorList>
            <person name="Martin J."/>
        </authorList>
    </citation>
    <scope>NUCLEOTIDE SEQUENCE [LARGE SCALE GENOMIC DNA]</scope>
    <source>
        <strain evidence="2">G859</strain>
        <tissue evidence="2">Whole worm</tissue>
    </source>
</reference>
<gene>
    <name evidence="2" type="ORF">GCK32_014833</name>
</gene>
<dbReference type="EMBL" id="WIXE01018625">
    <property type="protein sequence ID" value="KAK5970762.1"/>
    <property type="molecule type" value="Genomic_DNA"/>
</dbReference>
<dbReference type="AlphaFoldDB" id="A0AAN8F238"/>
<feature type="non-terminal residue" evidence="2">
    <location>
        <position position="1"/>
    </location>
</feature>
<feature type="compositionally biased region" description="Basic and acidic residues" evidence="1">
    <location>
        <begin position="44"/>
        <end position="68"/>
    </location>
</feature>
<feature type="region of interest" description="Disordered" evidence="1">
    <location>
        <begin position="23"/>
        <end position="68"/>
    </location>
</feature>
<organism evidence="2 3">
    <name type="scientific">Trichostrongylus colubriformis</name>
    <name type="common">Black scour worm</name>
    <dbReference type="NCBI Taxonomy" id="6319"/>
    <lineage>
        <taxon>Eukaryota</taxon>
        <taxon>Metazoa</taxon>
        <taxon>Ecdysozoa</taxon>
        <taxon>Nematoda</taxon>
        <taxon>Chromadorea</taxon>
        <taxon>Rhabditida</taxon>
        <taxon>Rhabditina</taxon>
        <taxon>Rhabditomorpha</taxon>
        <taxon>Strongyloidea</taxon>
        <taxon>Trichostrongylidae</taxon>
        <taxon>Trichostrongylus</taxon>
    </lineage>
</organism>
<evidence type="ECO:0000256" key="1">
    <source>
        <dbReference type="SAM" id="MobiDB-lite"/>
    </source>
</evidence>
<dbReference type="Proteomes" id="UP001331761">
    <property type="component" value="Unassembled WGS sequence"/>
</dbReference>
<proteinExistence type="predicted"/>
<protein>
    <submittedName>
        <fullName evidence="2">Uncharacterized protein</fullName>
    </submittedName>
</protein>
<evidence type="ECO:0000313" key="3">
    <source>
        <dbReference type="Proteomes" id="UP001331761"/>
    </source>
</evidence>
<name>A0AAN8F238_TRICO</name>
<evidence type="ECO:0000313" key="2">
    <source>
        <dbReference type="EMBL" id="KAK5970762.1"/>
    </source>
</evidence>
<comment type="caution">
    <text evidence="2">The sequence shown here is derived from an EMBL/GenBank/DDBJ whole genome shotgun (WGS) entry which is preliminary data.</text>
</comment>